<reference evidence="1" key="1">
    <citation type="journal article" date="2020" name="Nature">
        <title>Giant virus diversity and host interactions through global metagenomics.</title>
        <authorList>
            <person name="Schulz F."/>
            <person name="Roux S."/>
            <person name="Paez-Espino D."/>
            <person name="Jungbluth S."/>
            <person name="Walsh D.A."/>
            <person name="Denef V.J."/>
            <person name="McMahon K.D."/>
            <person name="Konstantinidis K.T."/>
            <person name="Eloe-Fadrosh E.A."/>
            <person name="Kyrpides N.C."/>
            <person name="Woyke T."/>
        </authorList>
    </citation>
    <scope>NUCLEOTIDE SEQUENCE</scope>
    <source>
        <strain evidence="1">GVMAG-M-3300020192-26</strain>
    </source>
</reference>
<name>A0A6C0CAE5_9ZZZZ</name>
<dbReference type="AlphaFoldDB" id="A0A6C0CAE5"/>
<evidence type="ECO:0000313" key="1">
    <source>
        <dbReference type="EMBL" id="QHT00484.1"/>
    </source>
</evidence>
<organism evidence="1">
    <name type="scientific">viral metagenome</name>
    <dbReference type="NCBI Taxonomy" id="1070528"/>
    <lineage>
        <taxon>unclassified sequences</taxon>
        <taxon>metagenomes</taxon>
        <taxon>organismal metagenomes</taxon>
    </lineage>
</organism>
<protein>
    <submittedName>
        <fullName evidence="1">Uncharacterized protein</fullName>
    </submittedName>
</protein>
<accession>A0A6C0CAE5</accession>
<proteinExistence type="predicted"/>
<dbReference type="EMBL" id="MN739355">
    <property type="protein sequence ID" value="QHT00484.1"/>
    <property type="molecule type" value="Genomic_DNA"/>
</dbReference>
<sequence>MAEQHRMLHEQIQMYPMNNLTTAREYVRIIAVLE</sequence>